<feature type="domain" description="NodB homology" evidence="13">
    <location>
        <begin position="113"/>
        <end position="311"/>
    </location>
</feature>
<dbReference type="AlphaFoldDB" id="A0AAN6H083"/>
<dbReference type="Gene3D" id="3.20.20.370">
    <property type="entry name" value="Glycoside hydrolase/deacetylase"/>
    <property type="match status" value="1"/>
</dbReference>
<evidence type="ECO:0000256" key="5">
    <source>
        <dbReference type="ARBA" id="ARBA00023277"/>
    </source>
</evidence>
<keyword evidence="6" id="KW-0170">Cobalt</keyword>
<reference evidence="14" key="1">
    <citation type="journal article" date="2023" name="PhytoFront">
        <title>Draft Genome Resources of Seven Strains of Tilletia horrida, Causal Agent of Kernel Smut of Rice.</title>
        <authorList>
            <person name="Khanal S."/>
            <person name="Antony Babu S."/>
            <person name="Zhou X.G."/>
        </authorList>
    </citation>
    <scope>NUCLEOTIDE SEQUENCE</scope>
    <source>
        <strain evidence="14">TX6</strain>
    </source>
</reference>
<keyword evidence="5" id="KW-0119">Carbohydrate metabolism</keyword>
<keyword evidence="11" id="KW-0472">Membrane</keyword>
<evidence type="ECO:0000256" key="9">
    <source>
        <dbReference type="ARBA" id="ARBA00024056"/>
    </source>
</evidence>
<dbReference type="EMBL" id="JAPDMZ010000008">
    <property type="protein sequence ID" value="KAK0557049.1"/>
    <property type="molecule type" value="Genomic_DNA"/>
</dbReference>
<dbReference type="GO" id="GO:0005886">
    <property type="term" value="C:plasma membrane"/>
    <property type="evidence" value="ECO:0007669"/>
    <property type="project" value="UniProtKB-SubCell"/>
</dbReference>
<dbReference type="GO" id="GO:0004099">
    <property type="term" value="F:chitin deacetylase activity"/>
    <property type="evidence" value="ECO:0007669"/>
    <property type="project" value="UniProtKB-EC"/>
</dbReference>
<dbReference type="InterPro" id="IPR011330">
    <property type="entry name" value="Glyco_hydro/deAcase_b/a-brl"/>
</dbReference>
<dbReference type="InterPro" id="IPR050248">
    <property type="entry name" value="Polysacc_deacetylase_ArnD"/>
</dbReference>
<keyword evidence="8" id="KW-0624">Polysaccharide degradation</keyword>
<dbReference type="SUPFAM" id="SSF88713">
    <property type="entry name" value="Glycoside hydrolase/deacetylase"/>
    <property type="match status" value="1"/>
</dbReference>
<evidence type="ECO:0000313" key="15">
    <source>
        <dbReference type="Proteomes" id="UP001176517"/>
    </source>
</evidence>
<dbReference type="InterPro" id="IPR002509">
    <property type="entry name" value="NODB_dom"/>
</dbReference>
<keyword evidence="3" id="KW-0325">Glycoprotein</keyword>
<feature type="transmembrane region" description="Helical" evidence="11">
    <location>
        <begin position="394"/>
        <end position="414"/>
    </location>
</feature>
<evidence type="ECO:0000256" key="2">
    <source>
        <dbReference type="ARBA" id="ARBA00004609"/>
    </source>
</evidence>
<evidence type="ECO:0000256" key="11">
    <source>
        <dbReference type="SAM" id="Phobius"/>
    </source>
</evidence>
<dbReference type="GO" id="GO:0098552">
    <property type="term" value="C:side of membrane"/>
    <property type="evidence" value="ECO:0007669"/>
    <property type="project" value="UniProtKB-KW"/>
</dbReference>
<evidence type="ECO:0000313" key="14">
    <source>
        <dbReference type="EMBL" id="KAK0557049.1"/>
    </source>
</evidence>
<name>A0AAN6H083_9BASI</name>
<dbReference type="GO" id="GO:0009272">
    <property type="term" value="P:fungal-type cell wall biogenesis"/>
    <property type="evidence" value="ECO:0007669"/>
    <property type="project" value="UniProtKB-ARBA"/>
</dbReference>
<evidence type="ECO:0000256" key="3">
    <source>
        <dbReference type="ARBA" id="ARBA00022622"/>
    </source>
</evidence>
<accession>A0AAN6H083</accession>
<gene>
    <name evidence="14" type="ORF">OC846_000695</name>
</gene>
<evidence type="ECO:0000256" key="8">
    <source>
        <dbReference type="ARBA" id="ARBA00023326"/>
    </source>
</evidence>
<keyword evidence="4" id="KW-0146">Chitin degradation</keyword>
<keyword evidence="11" id="KW-0812">Transmembrane</keyword>
<dbReference type="EC" id="3.5.1.41" evidence="9"/>
<comment type="catalytic activity">
    <reaction evidence="10">
        <text>[(1-&gt;4)-N-acetyl-beta-D-glucosaminyl](n) + n H2O = chitosan + n acetate</text>
        <dbReference type="Rhea" id="RHEA:10464"/>
        <dbReference type="Rhea" id="RHEA-COMP:9593"/>
        <dbReference type="Rhea" id="RHEA-COMP:9597"/>
        <dbReference type="ChEBI" id="CHEBI:15377"/>
        <dbReference type="ChEBI" id="CHEBI:17029"/>
        <dbReference type="ChEBI" id="CHEBI:30089"/>
        <dbReference type="ChEBI" id="CHEBI:57704"/>
        <dbReference type="EC" id="3.5.1.41"/>
    </reaction>
    <physiologicalReaction direction="left-to-right" evidence="10">
        <dbReference type="Rhea" id="RHEA:10465"/>
    </physiologicalReaction>
</comment>
<proteinExistence type="predicted"/>
<feature type="chain" id="PRO_5042959484" description="chitin deacetylase" evidence="12">
    <location>
        <begin position="20"/>
        <end position="415"/>
    </location>
</feature>
<dbReference type="PROSITE" id="PS51677">
    <property type="entry name" value="NODB"/>
    <property type="match status" value="1"/>
</dbReference>
<evidence type="ECO:0000256" key="1">
    <source>
        <dbReference type="ARBA" id="ARBA00001941"/>
    </source>
</evidence>
<dbReference type="PANTHER" id="PTHR10587:SF135">
    <property type="entry name" value="CHITIN DEACETYLASE 3"/>
    <property type="match status" value="1"/>
</dbReference>
<keyword evidence="12" id="KW-0732">Signal</keyword>
<dbReference type="GO" id="GO:0006032">
    <property type="term" value="P:chitin catabolic process"/>
    <property type="evidence" value="ECO:0007669"/>
    <property type="project" value="UniProtKB-KW"/>
</dbReference>
<keyword evidence="11" id="KW-1133">Transmembrane helix</keyword>
<dbReference type="GO" id="GO:0000272">
    <property type="term" value="P:polysaccharide catabolic process"/>
    <property type="evidence" value="ECO:0007669"/>
    <property type="project" value="UniProtKB-KW"/>
</dbReference>
<protein>
    <recommendedName>
        <fullName evidence="9">chitin deacetylase</fullName>
        <ecNumber evidence="9">3.5.1.41</ecNumber>
    </recommendedName>
</protein>
<comment type="subcellular location">
    <subcellularLocation>
        <location evidence="2">Cell membrane</location>
        <topology evidence="2">Lipid-anchor</topology>
        <topology evidence="2">GPI-anchor</topology>
    </subcellularLocation>
</comment>
<evidence type="ECO:0000256" key="4">
    <source>
        <dbReference type="ARBA" id="ARBA00023024"/>
    </source>
</evidence>
<keyword evidence="3" id="KW-0336">GPI-anchor</keyword>
<dbReference type="Pfam" id="PF01522">
    <property type="entry name" value="Polysacc_deac_1"/>
    <property type="match status" value="1"/>
</dbReference>
<keyword evidence="15" id="KW-1185">Reference proteome</keyword>
<dbReference type="PANTHER" id="PTHR10587">
    <property type="entry name" value="GLYCOSYL TRANSFERASE-RELATED"/>
    <property type="match status" value="1"/>
</dbReference>
<keyword evidence="7" id="KW-0449">Lipoprotein</keyword>
<comment type="cofactor">
    <cofactor evidence="1">
        <name>Co(2+)</name>
        <dbReference type="ChEBI" id="CHEBI:48828"/>
    </cofactor>
</comment>
<organism evidence="14 15">
    <name type="scientific">Tilletia horrida</name>
    <dbReference type="NCBI Taxonomy" id="155126"/>
    <lineage>
        <taxon>Eukaryota</taxon>
        <taxon>Fungi</taxon>
        <taxon>Dikarya</taxon>
        <taxon>Basidiomycota</taxon>
        <taxon>Ustilaginomycotina</taxon>
        <taxon>Exobasidiomycetes</taxon>
        <taxon>Tilletiales</taxon>
        <taxon>Tilletiaceae</taxon>
        <taxon>Tilletia</taxon>
    </lineage>
</organism>
<evidence type="ECO:0000256" key="6">
    <source>
        <dbReference type="ARBA" id="ARBA00023285"/>
    </source>
</evidence>
<evidence type="ECO:0000256" key="7">
    <source>
        <dbReference type="ARBA" id="ARBA00023288"/>
    </source>
</evidence>
<evidence type="ECO:0000259" key="13">
    <source>
        <dbReference type="PROSITE" id="PS51677"/>
    </source>
</evidence>
<evidence type="ECO:0000256" key="12">
    <source>
        <dbReference type="SAM" id="SignalP"/>
    </source>
</evidence>
<dbReference type="Proteomes" id="UP001176517">
    <property type="component" value="Unassembled WGS sequence"/>
</dbReference>
<sequence length="415" mass="44496">MVRTTSLIVLSAAFATAYGHVTETFKQGRVHWKRSAQGQNYPTDWILAPASSNKPEWLQGLNDAIKAGLIPDIPPSKLDAQGNPTYPSGIPDPCNWSLTNCQGKNDIYHAPDGYLGVQFDDGPTLASPALTSFLGNNSIAATHFIIGSNVYDYPSEFDAIFKTPGQHIAVHTWSHNMSTTLSNEVMLAELGWTIQIIYDRSGKIPSWWRAPYGDLDNRIRAIASEVFGMTAVNWNYDSNDWCMEDNGSSDCPGQNPGQSMSSITNYIDQTVSNSTRSPGIIMLEHELTKYSVNAFIQHTWAGVLKYGWKHDNIPGLFGLPWYANSWNNTTPNSSQTSFLKSAIVPGGNSNGSSSTTNSMATSRVAAASSASSTAAAASEPSKDSKKGGAASAPVGLSMVSMLAVLGGAVLSAIVL</sequence>
<comment type="caution">
    <text evidence="14">The sequence shown here is derived from an EMBL/GenBank/DDBJ whole genome shotgun (WGS) entry which is preliminary data.</text>
</comment>
<feature type="signal peptide" evidence="12">
    <location>
        <begin position="1"/>
        <end position="19"/>
    </location>
</feature>
<evidence type="ECO:0000256" key="10">
    <source>
        <dbReference type="ARBA" id="ARBA00048494"/>
    </source>
</evidence>